<sequence length="111" mass="12567">MADQKRGSITFALLYRGSLRDLKAAIENEISGKIIVFQELGNEEYLVECKMKEDAETLIEQDFNYKDIHVGLHPPQGKIVNISIMNLRSYIDDEGVKEALSGYGELKSEMI</sequence>
<keyword evidence="2" id="KW-1185">Reference proteome</keyword>
<proteinExistence type="predicted"/>
<comment type="caution">
    <text evidence="1">The sequence shown here is derived from an EMBL/GenBank/DDBJ whole genome shotgun (WGS) entry which is preliminary data.</text>
</comment>
<name>A0AAU9W172_9CNID</name>
<protein>
    <submittedName>
        <fullName evidence="1">Uncharacterized protein</fullName>
    </submittedName>
</protein>
<reference evidence="1 2" key="1">
    <citation type="submission" date="2022-05" db="EMBL/GenBank/DDBJ databases">
        <authorList>
            <consortium name="Genoscope - CEA"/>
            <person name="William W."/>
        </authorList>
    </citation>
    <scope>NUCLEOTIDE SEQUENCE [LARGE SCALE GENOMIC DNA]</scope>
</reference>
<organism evidence="1 2">
    <name type="scientific">Pocillopora meandrina</name>
    <dbReference type="NCBI Taxonomy" id="46732"/>
    <lineage>
        <taxon>Eukaryota</taxon>
        <taxon>Metazoa</taxon>
        <taxon>Cnidaria</taxon>
        <taxon>Anthozoa</taxon>
        <taxon>Hexacorallia</taxon>
        <taxon>Scleractinia</taxon>
        <taxon>Astrocoeniina</taxon>
        <taxon>Pocilloporidae</taxon>
        <taxon>Pocillopora</taxon>
    </lineage>
</organism>
<evidence type="ECO:0000313" key="1">
    <source>
        <dbReference type="EMBL" id="CAH3044719.1"/>
    </source>
</evidence>
<gene>
    <name evidence="1" type="ORF">PMEA_00031345</name>
</gene>
<dbReference type="EMBL" id="CALNXJ010000007">
    <property type="protein sequence ID" value="CAH3044719.1"/>
    <property type="molecule type" value="Genomic_DNA"/>
</dbReference>
<dbReference type="AlphaFoldDB" id="A0AAU9W172"/>
<dbReference type="Proteomes" id="UP001159428">
    <property type="component" value="Unassembled WGS sequence"/>
</dbReference>
<accession>A0AAU9W172</accession>
<evidence type="ECO:0000313" key="2">
    <source>
        <dbReference type="Proteomes" id="UP001159428"/>
    </source>
</evidence>